<reference evidence="1 2" key="1">
    <citation type="submission" date="2017-06" db="EMBL/GenBank/DDBJ databases">
        <title>Genome sequencing of cyanobaciteial culture collection at National Institute for Environmental Studies (NIES).</title>
        <authorList>
            <person name="Hirose Y."/>
            <person name="Shimura Y."/>
            <person name="Fujisawa T."/>
            <person name="Nakamura Y."/>
            <person name="Kawachi M."/>
        </authorList>
    </citation>
    <scope>NUCLEOTIDE SEQUENCE [LARGE SCALE GENOMIC DNA]</scope>
    <source>
        <strain evidence="1 2">NIES-37</strain>
    </source>
</reference>
<dbReference type="RefSeq" id="WP_096580441.1">
    <property type="nucleotide sequence ID" value="NZ_CAWNJS010000001.1"/>
</dbReference>
<keyword evidence="2" id="KW-1185">Reference proteome</keyword>
<evidence type="ECO:0000313" key="1">
    <source>
        <dbReference type="EMBL" id="BAZ01094.1"/>
    </source>
</evidence>
<dbReference type="KEGG" id="ttq:NIES37_50920"/>
<proteinExistence type="predicted"/>
<protein>
    <submittedName>
        <fullName evidence="1">Uncharacterized protein</fullName>
    </submittedName>
</protein>
<organism evidence="1 2">
    <name type="scientific">Tolypothrix tenuis PCC 7101</name>
    <dbReference type="NCBI Taxonomy" id="231146"/>
    <lineage>
        <taxon>Bacteria</taxon>
        <taxon>Bacillati</taxon>
        <taxon>Cyanobacteriota</taxon>
        <taxon>Cyanophyceae</taxon>
        <taxon>Nostocales</taxon>
        <taxon>Tolypothrichaceae</taxon>
        <taxon>Tolypothrix</taxon>
    </lineage>
</organism>
<evidence type="ECO:0000313" key="2">
    <source>
        <dbReference type="Proteomes" id="UP000218785"/>
    </source>
</evidence>
<sequence length="71" mass="8093">MGRFSYIYLPSFKAYANIGGNHGIFLSLLIATQALNFIDSSRLIPITHYQLPITNYPLPITHYQLPQKLLN</sequence>
<dbReference type="EMBL" id="AP018248">
    <property type="protein sequence ID" value="BAZ01094.1"/>
    <property type="molecule type" value="Genomic_DNA"/>
</dbReference>
<accession>A0A1Z4N5W0</accession>
<dbReference type="Proteomes" id="UP000218785">
    <property type="component" value="Chromosome"/>
</dbReference>
<gene>
    <name evidence="1" type="ORF">NIES37_50920</name>
</gene>
<dbReference type="AlphaFoldDB" id="A0A1Z4N5W0"/>
<name>A0A1Z4N5W0_9CYAN</name>